<comment type="caution">
    <text evidence="2">The sequence shown here is derived from an EMBL/GenBank/DDBJ whole genome shotgun (WGS) entry which is preliminary data.</text>
</comment>
<dbReference type="AlphaFoldDB" id="A0AA86QX89"/>
<evidence type="ECO:0000313" key="3">
    <source>
        <dbReference type="EMBL" id="CAL5995856.1"/>
    </source>
</evidence>
<reference evidence="2" key="1">
    <citation type="submission" date="2023-06" db="EMBL/GenBank/DDBJ databases">
        <authorList>
            <person name="Kurt Z."/>
        </authorList>
    </citation>
    <scope>NUCLEOTIDE SEQUENCE</scope>
</reference>
<gene>
    <name evidence="3" type="ORF">HINF_LOCUS14308</name>
    <name evidence="2" type="ORF">HINF_LOCUS48819</name>
</gene>
<dbReference type="EMBL" id="CATOUU010000937">
    <property type="protein sequence ID" value="CAI9961174.1"/>
    <property type="molecule type" value="Genomic_DNA"/>
</dbReference>
<accession>A0AA86QX89</accession>
<feature type="transmembrane region" description="Helical" evidence="1">
    <location>
        <begin position="16"/>
        <end position="34"/>
    </location>
</feature>
<keyword evidence="1" id="KW-1133">Transmembrane helix</keyword>
<name>A0AA86QX89_9EUKA</name>
<dbReference type="EMBL" id="CAXDID020000033">
    <property type="protein sequence ID" value="CAL5995856.1"/>
    <property type="molecule type" value="Genomic_DNA"/>
</dbReference>
<keyword evidence="1" id="KW-0812">Transmembrane</keyword>
<feature type="transmembrane region" description="Helical" evidence="1">
    <location>
        <begin position="54"/>
        <end position="75"/>
    </location>
</feature>
<evidence type="ECO:0000256" key="1">
    <source>
        <dbReference type="SAM" id="Phobius"/>
    </source>
</evidence>
<sequence length="100" mass="11548">MYLSIIIIYYHNSNKLLTTTSAVGVIVCGSIIYANTKQIMLTPTIFTLLGSFFLSYFVIEIVKLVIDTIYFCFLYEETYMMREREQGLKPYAPGDFAKLM</sequence>
<protein>
    <submittedName>
        <fullName evidence="2">Plasma-membrane choline transporter</fullName>
    </submittedName>
    <submittedName>
        <fullName evidence="3">Plasma-membrane_choline transporter</fullName>
    </submittedName>
</protein>
<organism evidence="2">
    <name type="scientific">Hexamita inflata</name>
    <dbReference type="NCBI Taxonomy" id="28002"/>
    <lineage>
        <taxon>Eukaryota</taxon>
        <taxon>Metamonada</taxon>
        <taxon>Diplomonadida</taxon>
        <taxon>Hexamitidae</taxon>
        <taxon>Hexamitinae</taxon>
        <taxon>Hexamita</taxon>
    </lineage>
</organism>
<keyword evidence="4" id="KW-1185">Reference proteome</keyword>
<evidence type="ECO:0000313" key="2">
    <source>
        <dbReference type="EMBL" id="CAI9961174.1"/>
    </source>
</evidence>
<keyword evidence="1" id="KW-0472">Membrane</keyword>
<proteinExistence type="predicted"/>
<evidence type="ECO:0000313" key="4">
    <source>
        <dbReference type="Proteomes" id="UP001642409"/>
    </source>
</evidence>
<reference evidence="3 4" key="2">
    <citation type="submission" date="2024-07" db="EMBL/GenBank/DDBJ databases">
        <authorList>
            <person name="Akdeniz Z."/>
        </authorList>
    </citation>
    <scope>NUCLEOTIDE SEQUENCE [LARGE SCALE GENOMIC DNA]</scope>
</reference>
<dbReference type="Proteomes" id="UP001642409">
    <property type="component" value="Unassembled WGS sequence"/>
</dbReference>